<accession>A0AAV8R6E5</accession>
<comment type="caution">
    <text evidence="1">The sequence shown here is derived from an EMBL/GenBank/DDBJ whole genome shotgun (WGS) entry which is preliminary data.</text>
</comment>
<dbReference type="EMBL" id="JAQQAF010000004">
    <property type="protein sequence ID" value="KAJ8490246.1"/>
    <property type="molecule type" value="Genomic_DNA"/>
</dbReference>
<gene>
    <name evidence="1" type="ORF">OPV22_011967</name>
</gene>
<dbReference type="AlphaFoldDB" id="A0AAV8R6E5"/>
<evidence type="ECO:0000313" key="2">
    <source>
        <dbReference type="Proteomes" id="UP001222027"/>
    </source>
</evidence>
<protein>
    <submittedName>
        <fullName evidence="1">Uncharacterized protein</fullName>
    </submittedName>
</protein>
<name>A0AAV8R6E5_ENSVE</name>
<reference evidence="1 2" key="1">
    <citation type="submission" date="2022-12" db="EMBL/GenBank/DDBJ databases">
        <title>Chromosome-scale assembly of the Ensete ventricosum genome.</title>
        <authorList>
            <person name="Dussert Y."/>
            <person name="Stocks J."/>
            <person name="Wendawek A."/>
            <person name="Woldeyes F."/>
            <person name="Nichols R.A."/>
            <person name="Borrell J.S."/>
        </authorList>
    </citation>
    <scope>NUCLEOTIDE SEQUENCE [LARGE SCALE GENOMIC DNA]</scope>
    <source>
        <strain evidence="2">cv. Maze</strain>
        <tissue evidence="1">Seeds</tissue>
    </source>
</reference>
<organism evidence="1 2">
    <name type="scientific">Ensete ventricosum</name>
    <name type="common">Abyssinian banana</name>
    <name type="synonym">Musa ensete</name>
    <dbReference type="NCBI Taxonomy" id="4639"/>
    <lineage>
        <taxon>Eukaryota</taxon>
        <taxon>Viridiplantae</taxon>
        <taxon>Streptophyta</taxon>
        <taxon>Embryophyta</taxon>
        <taxon>Tracheophyta</taxon>
        <taxon>Spermatophyta</taxon>
        <taxon>Magnoliopsida</taxon>
        <taxon>Liliopsida</taxon>
        <taxon>Zingiberales</taxon>
        <taxon>Musaceae</taxon>
        <taxon>Ensete</taxon>
    </lineage>
</organism>
<evidence type="ECO:0000313" key="1">
    <source>
        <dbReference type="EMBL" id="KAJ8490246.1"/>
    </source>
</evidence>
<sequence length="138" mass="15491">MALISSRAMCASDRRPIAAAFWVYRLDAVFAAASLQLQPWLGRLREQRRHARPRRIGWNDRGPPASAAELVGGVLSWLTEMRGDGVLQGERSFSHPQEEAMRSEMFSSRGSEDEDDSCWYCCLEFAVGLEHGTHQPSP</sequence>
<keyword evidence="2" id="KW-1185">Reference proteome</keyword>
<proteinExistence type="predicted"/>
<dbReference type="Proteomes" id="UP001222027">
    <property type="component" value="Unassembled WGS sequence"/>
</dbReference>